<evidence type="ECO:0000313" key="1">
    <source>
        <dbReference type="EMBL" id="MPN22869.1"/>
    </source>
</evidence>
<name>A0A645GAR1_9ZZZZ</name>
<proteinExistence type="predicted"/>
<protein>
    <submittedName>
        <fullName evidence="1">Uncharacterized protein</fullName>
    </submittedName>
</protein>
<dbReference type="EMBL" id="VSSQ01071207">
    <property type="protein sequence ID" value="MPN22869.1"/>
    <property type="molecule type" value="Genomic_DNA"/>
</dbReference>
<sequence length="58" mass="6677">MCGRRDAGKPDCVPVRVAVVAQKRERQRAIFVHAECVVHRNWGIILRDHMQVERRAVG</sequence>
<organism evidence="1">
    <name type="scientific">bioreactor metagenome</name>
    <dbReference type="NCBI Taxonomy" id="1076179"/>
    <lineage>
        <taxon>unclassified sequences</taxon>
        <taxon>metagenomes</taxon>
        <taxon>ecological metagenomes</taxon>
    </lineage>
</organism>
<gene>
    <name evidence="1" type="ORF">SDC9_170254</name>
</gene>
<accession>A0A645GAR1</accession>
<dbReference type="AlphaFoldDB" id="A0A645GAR1"/>
<reference evidence="1" key="1">
    <citation type="submission" date="2019-08" db="EMBL/GenBank/DDBJ databases">
        <authorList>
            <person name="Kucharzyk K."/>
            <person name="Murdoch R.W."/>
            <person name="Higgins S."/>
            <person name="Loffler F."/>
        </authorList>
    </citation>
    <scope>NUCLEOTIDE SEQUENCE</scope>
</reference>
<comment type="caution">
    <text evidence="1">The sequence shown here is derived from an EMBL/GenBank/DDBJ whole genome shotgun (WGS) entry which is preliminary data.</text>
</comment>